<evidence type="ECO:0000313" key="2">
    <source>
        <dbReference type="Proteomes" id="UP000468638"/>
    </source>
</evidence>
<proteinExistence type="predicted"/>
<evidence type="ECO:0000313" key="1">
    <source>
        <dbReference type="EMBL" id="MYL34708.1"/>
    </source>
</evidence>
<dbReference type="Proteomes" id="UP000468638">
    <property type="component" value="Unassembled WGS sequence"/>
</dbReference>
<dbReference type="RefSeq" id="WP_160847091.1">
    <property type="nucleotide sequence ID" value="NZ_WMEQ01000011.1"/>
</dbReference>
<sequence>MKNIDKHKEGLAAFLSKAMIVYHDDQKICKKKRNAWSLLEVGDM</sequence>
<comment type="caution">
    <text evidence="1">The sequence shown here is derived from an EMBL/GenBank/DDBJ whole genome shotgun (WGS) entry which is preliminary data.</text>
</comment>
<organism evidence="1 2">
    <name type="scientific">Pontibacillus yanchengensis</name>
    <dbReference type="NCBI Taxonomy" id="462910"/>
    <lineage>
        <taxon>Bacteria</taxon>
        <taxon>Bacillati</taxon>
        <taxon>Bacillota</taxon>
        <taxon>Bacilli</taxon>
        <taxon>Bacillales</taxon>
        <taxon>Bacillaceae</taxon>
        <taxon>Pontibacillus</taxon>
    </lineage>
</organism>
<dbReference type="AlphaFoldDB" id="A0A6I4ZX98"/>
<reference evidence="1 2" key="1">
    <citation type="submission" date="2019-11" db="EMBL/GenBank/DDBJ databases">
        <title>Genome sequences of 17 halophilic strains isolated from different environments.</title>
        <authorList>
            <person name="Furrow R.E."/>
        </authorList>
    </citation>
    <scope>NUCLEOTIDE SEQUENCE [LARGE SCALE GENOMIC DNA]</scope>
    <source>
        <strain evidence="1 2">22514_16_FS</strain>
    </source>
</reference>
<name>A0A6I4ZX98_9BACI</name>
<accession>A0A6I4ZX98</accession>
<dbReference type="EMBL" id="WMEQ01000011">
    <property type="protein sequence ID" value="MYL34708.1"/>
    <property type="molecule type" value="Genomic_DNA"/>
</dbReference>
<gene>
    <name evidence="1" type="ORF">GLW05_14010</name>
</gene>
<protein>
    <submittedName>
        <fullName evidence="1">Uncharacterized protein</fullName>
    </submittedName>
</protein>